<gene>
    <name evidence="3" type="ORF">DFJ68_3096</name>
</gene>
<dbReference type="Pfam" id="PF01451">
    <property type="entry name" value="LMWPc"/>
    <property type="match status" value="1"/>
</dbReference>
<comment type="caution">
    <text evidence="3">The sequence shown here is derived from an EMBL/GenBank/DDBJ whole genome shotgun (WGS) entry which is preliminary data.</text>
</comment>
<dbReference type="SUPFAM" id="SSF52788">
    <property type="entry name" value="Phosphotyrosine protein phosphatases I"/>
    <property type="match status" value="1"/>
</dbReference>
<keyword evidence="1" id="KW-0059">Arsenical resistance</keyword>
<sequence length="152" mass="15797">MTHDDASDLGLAVPTVLFVCVSNAGKSQMAAALLRQLAREGQVDVEIHSAGTRPGPALNAGSAAAVAEVGADMSGGHPKAVDPGLLARADRVVVLGTSARLDPVPGMRSPGIEVWATDEPSDRGIDGPDRMRLIRDDIAARCRRLLDELARG</sequence>
<dbReference type="Proteomes" id="UP000278440">
    <property type="component" value="Unassembled WGS sequence"/>
</dbReference>
<protein>
    <submittedName>
        <fullName evidence="3">Arsenate-mycothiol transferase</fullName>
    </submittedName>
</protein>
<dbReference type="GO" id="GO:0016740">
    <property type="term" value="F:transferase activity"/>
    <property type="evidence" value="ECO:0007669"/>
    <property type="project" value="UniProtKB-KW"/>
</dbReference>
<evidence type="ECO:0000259" key="2">
    <source>
        <dbReference type="SMART" id="SM00226"/>
    </source>
</evidence>
<dbReference type="InterPro" id="IPR036196">
    <property type="entry name" value="Ptyr_pPase_sf"/>
</dbReference>
<evidence type="ECO:0000313" key="3">
    <source>
        <dbReference type="EMBL" id="RKT79622.1"/>
    </source>
</evidence>
<reference evidence="3 4" key="1">
    <citation type="submission" date="2018-10" db="EMBL/GenBank/DDBJ databases">
        <title>Sequencing the genomes of 1000 actinobacteria strains.</title>
        <authorList>
            <person name="Klenk H.-P."/>
        </authorList>
    </citation>
    <scope>NUCLEOTIDE SEQUENCE [LARGE SCALE GENOMIC DNA]</scope>
    <source>
        <strain evidence="3 4">DSM 44267</strain>
    </source>
</reference>
<dbReference type="SMART" id="SM00226">
    <property type="entry name" value="LMWPc"/>
    <property type="match status" value="1"/>
</dbReference>
<dbReference type="AlphaFoldDB" id="A0A495Y094"/>
<organism evidence="3 4">
    <name type="scientific">Terracoccus luteus</name>
    <dbReference type="NCBI Taxonomy" id="53356"/>
    <lineage>
        <taxon>Bacteria</taxon>
        <taxon>Bacillati</taxon>
        <taxon>Actinomycetota</taxon>
        <taxon>Actinomycetes</taxon>
        <taxon>Micrococcales</taxon>
        <taxon>Intrasporangiaceae</taxon>
        <taxon>Terracoccus</taxon>
    </lineage>
</organism>
<evidence type="ECO:0000256" key="1">
    <source>
        <dbReference type="ARBA" id="ARBA00022849"/>
    </source>
</evidence>
<accession>A0A495Y094</accession>
<name>A0A495Y094_9MICO</name>
<dbReference type="PANTHER" id="PTHR43428:SF1">
    <property type="entry name" value="ARSENATE REDUCTASE"/>
    <property type="match status" value="1"/>
</dbReference>
<evidence type="ECO:0000313" key="4">
    <source>
        <dbReference type="Proteomes" id="UP000278440"/>
    </source>
</evidence>
<dbReference type="Gene3D" id="3.40.50.2300">
    <property type="match status" value="1"/>
</dbReference>
<proteinExistence type="predicted"/>
<dbReference type="PANTHER" id="PTHR43428">
    <property type="entry name" value="ARSENATE REDUCTASE"/>
    <property type="match status" value="1"/>
</dbReference>
<feature type="domain" description="Phosphotyrosine protein phosphatase I" evidence="2">
    <location>
        <begin position="14"/>
        <end position="148"/>
    </location>
</feature>
<dbReference type="InterPro" id="IPR023485">
    <property type="entry name" value="Ptyr_pPase"/>
</dbReference>
<keyword evidence="3" id="KW-0808">Transferase</keyword>
<dbReference type="EMBL" id="RBXT01000001">
    <property type="protein sequence ID" value="RKT79622.1"/>
    <property type="molecule type" value="Genomic_DNA"/>
</dbReference>
<dbReference type="GO" id="GO:0046685">
    <property type="term" value="P:response to arsenic-containing substance"/>
    <property type="evidence" value="ECO:0007669"/>
    <property type="project" value="UniProtKB-KW"/>
</dbReference>
<keyword evidence="4" id="KW-1185">Reference proteome</keyword>
<dbReference type="RefSeq" id="WP_276330709.1">
    <property type="nucleotide sequence ID" value="NZ_RBXT01000001.1"/>
</dbReference>